<dbReference type="EMBL" id="NSIT01000002">
    <property type="protein sequence ID" value="PJE80911.1"/>
    <property type="molecule type" value="Genomic_DNA"/>
</dbReference>
<evidence type="ECO:0000256" key="3">
    <source>
        <dbReference type="ARBA" id="ARBA00022692"/>
    </source>
</evidence>
<dbReference type="GO" id="GO:0022857">
    <property type="term" value="F:transmembrane transporter activity"/>
    <property type="evidence" value="ECO:0007669"/>
    <property type="project" value="InterPro"/>
</dbReference>
<sequence>MDGLIKKIMPILGGVLVWVFPVPEGLSYLDWAYLAVFIAVIIALMTEPVPAAVAGLSGVVFIVICQLAPVTDEGDSGAALEWGLSGFNNATVWLVFSAYMLSLGYQRTGLGRRIALHLIRLLGKRSLGLGYAAGLSDLCLSPFIPSNTARSGGIIYPVMNSIPRMYGSTPDNEPYRIGSYLHWSGFSVTCVTSSLFLTALAPNLLAVSIVGDITGLSISWTHWMIGFLPVGLLLFLLVPWINYRIYPPTVKHTPEMPEWAKGELICMGAPSRKEWVMVALAVLALCLWVFGGQWIGSATTGLLILCLLAISGVVTWSDIIQHKQAWNVLIWFSTLIVLAGGLAQTGILQWIGQQGDELIHGKDATMIMVVLVAVFFLMHYLFASITAHVVALMPLFLTLGMAVSDIPVMTFSLLLCFTLGIMGVLTPYATGPAPIWYGGGFISTRRFWLMGFILGVLFLTVLLAIGIPWLNLLLIR</sequence>
<evidence type="ECO:0000256" key="1">
    <source>
        <dbReference type="ARBA" id="ARBA00004141"/>
    </source>
</evidence>
<dbReference type="InterPro" id="IPR030676">
    <property type="entry name" value="CitT-rel"/>
</dbReference>
<reference evidence="7" key="1">
    <citation type="journal article" date="2017" name="Appl. Environ. Microbiol.">
        <title>Molecular characterization of an Endozoicomonas-like organism causing infection in king scallop Pecten maximus L.</title>
        <authorList>
            <person name="Cano I."/>
            <person name="van Aerle R."/>
            <person name="Ross S."/>
            <person name="Verner-Jeffreys D.W."/>
            <person name="Paley R.K."/>
            <person name="Rimmer G."/>
            <person name="Ryder D."/>
            <person name="Hooper P."/>
            <person name="Stone D."/>
            <person name="Feist S.W."/>
        </authorList>
    </citation>
    <scope>NUCLEOTIDE SEQUENCE</scope>
</reference>
<comment type="subcellular location">
    <subcellularLocation>
        <location evidence="1">Membrane</location>
        <topology evidence="1">Multi-pass membrane protein</topology>
    </subcellularLocation>
</comment>
<feature type="transmembrane region" description="Helical" evidence="6">
    <location>
        <begin position="51"/>
        <end position="70"/>
    </location>
</feature>
<evidence type="ECO:0000256" key="6">
    <source>
        <dbReference type="SAM" id="Phobius"/>
    </source>
</evidence>
<dbReference type="GO" id="GO:0016020">
    <property type="term" value="C:membrane"/>
    <property type="evidence" value="ECO:0007669"/>
    <property type="project" value="UniProtKB-SubCell"/>
</dbReference>
<feature type="transmembrane region" description="Helical" evidence="6">
    <location>
        <begin position="297"/>
        <end position="316"/>
    </location>
</feature>
<feature type="transmembrane region" description="Helical" evidence="6">
    <location>
        <begin position="25"/>
        <end position="44"/>
    </location>
</feature>
<feature type="transmembrane region" description="Helical" evidence="6">
    <location>
        <begin position="449"/>
        <end position="474"/>
    </location>
</feature>
<gene>
    <name evidence="7" type="primary">citT_1</name>
    <name evidence="7" type="ORF">CI610_00069</name>
</gene>
<evidence type="ECO:0000256" key="5">
    <source>
        <dbReference type="ARBA" id="ARBA00023136"/>
    </source>
</evidence>
<keyword evidence="4 6" id="KW-1133">Transmembrane helix</keyword>
<accession>A0A2H9TCD4</accession>
<organism evidence="7">
    <name type="scientific">invertebrate metagenome</name>
    <dbReference type="NCBI Taxonomy" id="1711999"/>
    <lineage>
        <taxon>unclassified sequences</taxon>
        <taxon>metagenomes</taxon>
        <taxon>organismal metagenomes</taxon>
    </lineage>
</organism>
<dbReference type="PIRSF" id="PIRSF002457">
    <property type="entry name" value="DASS"/>
    <property type="match status" value="1"/>
</dbReference>
<dbReference type="AlphaFoldDB" id="A0A2H9TCD4"/>
<dbReference type="NCBIfam" id="TIGR00785">
    <property type="entry name" value="dass"/>
    <property type="match status" value="1"/>
</dbReference>
<comment type="similarity">
    <text evidence="2">Belongs to the SLC13A/DASS transporter (TC 2.A.47) family. DIT1 subfamily.</text>
</comment>
<feature type="transmembrane region" description="Helical" evidence="6">
    <location>
        <begin position="180"/>
        <end position="200"/>
    </location>
</feature>
<dbReference type="Pfam" id="PF00939">
    <property type="entry name" value="Na_sulph_symp"/>
    <property type="match status" value="1"/>
</dbReference>
<feature type="transmembrane region" description="Helical" evidence="6">
    <location>
        <begin position="364"/>
        <end position="397"/>
    </location>
</feature>
<dbReference type="InterPro" id="IPR001898">
    <property type="entry name" value="SLC13A/DASS"/>
</dbReference>
<feature type="transmembrane region" description="Helical" evidence="6">
    <location>
        <begin position="328"/>
        <end position="352"/>
    </location>
</feature>
<feature type="transmembrane region" description="Helical" evidence="6">
    <location>
        <begin position="82"/>
        <end position="103"/>
    </location>
</feature>
<keyword evidence="5 6" id="KW-0472">Membrane</keyword>
<feature type="transmembrane region" description="Helical" evidence="6">
    <location>
        <begin position="275"/>
        <end position="291"/>
    </location>
</feature>
<feature type="transmembrane region" description="Helical" evidence="6">
    <location>
        <begin position="409"/>
        <end position="429"/>
    </location>
</feature>
<protein>
    <submittedName>
        <fullName evidence="7">Citrate carrier</fullName>
    </submittedName>
</protein>
<name>A0A2H9TCD4_9ZZZZ</name>
<evidence type="ECO:0000256" key="4">
    <source>
        <dbReference type="ARBA" id="ARBA00022989"/>
    </source>
</evidence>
<keyword evidence="3 6" id="KW-0812">Transmembrane</keyword>
<evidence type="ECO:0000313" key="7">
    <source>
        <dbReference type="EMBL" id="PJE80911.1"/>
    </source>
</evidence>
<comment type="caution">
    <text evidence="7">The sequence shown here is derived from an EMBL/GenBank/DDBJ whole genome shotgun (WGS) entry which is preliminary data.</text>
</comment>
<dbReference type="PANTHER" id="PTHR42826">
    <property type="entry name" value="DICARBOXYLATE TRANSPORTER 2.1, CHLOROPLASTIC"/>
    <property type="match status" value="1"/>
</dbReference>
<feature type="transmembrane region" description="Helical" evidence="6">
    <location>
        <begin position="220"/>
        <end position="241"/>
    </location>
</feature>
<proteinExistence type="inferred from homology"/>
<evidence type="ECO:0000256" key="2">
    <source>
        <dbReference type="ARBA" id="ARBA00007349"/>
    </source>
</evidence>